<accession>A0A1N6QDL5</accession>
<protein>
    <submittedName>
        <fullName evidence="2">Pimeloyl-ACP methyl ester carboxylesterase</fullName>
    </submittedName>
</protein>
<dbReference type="InterPro" id="IPR000073">
    <property type="entry name" value="AB_hydrolase_1"/>
</dbReference>
<gene>
    <name evidence="2" type="ORF">SAMN05421829_102457</name>
</gene>
<sequence length="274" mass="30490">MPDTTSLPSLTGTDEPMTTWILLRGLTRESRHWGDFVDTFRRTMPDSRVVTIDLPGNGALHHLTSPTDVREIAAYCQKALSRLGIAPPYNLLAMSLGAMVAVAWAHACPGEIARCVLINTSLRPFSPFYRRLRPRSYLPLLKLALFGGSRREWEERILSLTSRLRVGAADVLDSWVTFRAEYPVTRKNAWRQLCAAARYRAGKENPGTALLILASRNDGLVHVDCSVALARAWNCPISIHPRAGHDIPLDDGPWVAAQVQQWAESRDLDRSQGA</sequence>
<dbReference type="SUPFAM" id="SSF53474">
    <property type="entry name" value="alpha/beta-Hydrolases"/>
    <property type="match status" value="1"/>
</dbReference>
<dbReference type="Proteomes" id="UP000186819">
    <property type="component" value="Unassembled WGS sequence"/>
</dbReference>
<name>A0A1N6QDL5_9RHOO</name>
<feature type="domain" description="AB hydrolase-1" evidence="1">
    <location>
        <begin position="21"/>
        <end position="257"/>
    </location>
</feature>
<dbReference type="AlphaFoldDB" id="A0A1N6QDL5"/>
<reference evidence="3" key="1">
    <citation type="submission" date="2017-01" db="EMBL/GenBank/DDBJ databases">
        <authorList>
            <person name="Varghese N."/>
            <person name="Submissions S."/>
        </authorList>
    </citation>
    <scope>NUCLEOTIDE SEQUENCE [LARGE SCALE GENOMIC DNA]</scope>
    <source>
        <strain evidence="3">ATCC 51758</strain>
    </source>
</reference>
<keyword evidence="3" id="KW-1185">Reference proteome</keyword>
<evidence type="ECO:0000313" key="3">
    <source>
        <dbReference type="Proteomes" id="UP000186819"/>
    </source>
</evidence>
<dbReference type="Gene3D" id="3.40.50.1820">
    <property type="entry name" value="alpha/beta hydrolase"/>
    <property type="match status" value="1"/>
</dbReference>
<evidence type="ECO:0000313" key="2">
    <source>
        <dbReference type="EMBL" id="SIQ14693.1"/>
    </source>
</evidence>
<dbReference type="InterPro" id="IPR029058">
    <property type="entry name" value="AB_hydrolase_fold"/>
</dbReference>
<proteinExistence type="predicted"/>
<organism evidence="2 3">
    <name type="scientific">Aromatoleum tolulyticum</name>
    <dbReference type="NCBI Taxonomy" id="34027"/>
    <lineage>
        <taxon>Bacteria</taxon>
        <taxon>Pseudomonadati</taxon>
        <taxon>Pseudomonadota</taxon>
        <taxon>Betaproteobacteria</taxon>
        <taxon>Rhodocyclales</taxon>
        <taxon>Rhodocyclaceae</taxon>
        <taxon>Aromatoleum</taxon>
    </lineage>
</organism>
<dbReference type="EMBL" id="FTMD01000002">
    <property type="protein sequence ID" value="SIQ14693.1"/>
    <property type="molecule type" value="Genomic_DNA"/>
</dbReference>
<evidence type="ECO:0000259" key="1">
    <source>
        <dbReference type="Pfam" id="PF12697"/>
    </source>
</evidence>
<dbReference type="STRING" id="34027.SAMN05421829_102457"/>
<dbReference type="Pfam" id="PF12697">
    <property type="entry name" value="Abhydrolase_6"/>
    <property type="match status" value="1"/>
</dbReference>